<dbReference type="OrthoDB" id="10268011at2759"/>
<reference evidence="2" key="1">
    <citation type="submission" date="2013-07" db="EMBL/GenBank/DDBJ databases">
        <authorList>
            <person name="Geib S."/>
        </authorList>
    </citation>
    <scope>NUCLEOTIDE SEQUENCE</scope>
</reference>
<dbReference type="GO" id="GO:0006382">
    <property type="term" value="P:adenosine to inosine editing"/>
    <property type="evidence" value="ECO:0007669"/>
    <property type="project" value="TreeGrafter"/>
</dbReference>
<dbReference type="GO" id="GO:0006396">
    <property type="term" value="P:RNA processing"/>
    <property type="evidence" value="ECO:0007669"/>
    <property type="project" value="InterPro"/>
</dbReference>
<gene>
    <name evidence="2" type="primary">ADAR</name>
</gene>
<accession>W8B739</accession>
<name>W8B739_CERCA</name>
<dbReference type="PANTHER" id="PTHR10910:SF62">
    <property type="entry name" value="AT07585P-RELATED"/>
    <property type="match status" value="1"/>
</dbReference>
<dbReference type="Pfam" id="PF02137">
    <property type="entry name" value="A_deamin"/>
    <property type="match status" value="1"/>
</dbReference>
<sequence length="270" mass="30499">MKMKMNHFAERLHLHSVRLLHLASSLSTMYAAGTAQSALRCANRRKARGQLRTKIESGEGTIPVKSKEGLQTWDGVLQGERLLTMSCSDKIARWNIVGIQGSLLASIIEPIYLHSIVLGSLLHPEHMYRAVCGRIEKSIQGLPPPYHLNKPRLALVTSAEPRNQAKAPNFGINWTIGDSEVEVVNSLTGKTVNNQISRITKQMYFMKYGYLMKNLPGIPNRKLTIDYGQAKERVKDYQIAKKELFAAFRREDLGSWLKKPMEQDQFALPE</sequence>
<dbReference type="InterPro" id="IPR002466">
    <property type="entry name" value="A_deamin"/>
</dbReference>
<dbReference type="GO" id="GO:0005730">
    <property type="term" value="C:nucleolus"/>
    <property type="evidence" value="ECO:0007669"/>
    <property type="project" value="TreeGrafter"/>
</dbReference>
<dbReference type="GO" id="GO:0008251">
    <property type="term" value="F:tRNA-specific adenosine deaminase activity"/>
    <property type="evidence" value="ECO:0007669"/>
    <property type="project" value="TreeGrafter"/>
</dbReference>
<dbReference type="GO" id="GO:0003725">
    <property type="term" value="F:double-stranded RNA binding"/>
    <property type="evidence" value="ECO:0007669"/>
    <property type="project" value="TreeGrafter"/>
</dbReference>
<dbReference type="SMART" id="SM00552">
    <property type="entry name" value="ADEAMc"/>
    <property type="match status" value="1"/>
</dbReference>
<dbReference type="PROSITE" id="PS50141">
    <property type="entry name" value="A_DEAMIN_EDITASE"/>
    <property type="match status" value="1"/>
</dbReference>
<dbReference type="GO" id="GO:0005737">
    <property type="term" value="C:cytoplasm"/>
    <property type="evidence" value="ECO:0007669"/>
    <property type="project" value="TreeGrafter"/>
</dbReference>
<dbReference type="PANTHER" id="PTHR10910">
    <property type="entry name" value="EUKARYOTE SPECIFIC DSRNA BINDING PROTEIN"/>
    <property type="match status" value="1"/>
</dbReference>
<dbReference type="EMBL" id="GAMC01012128">
    <property type="protein sequence ID" value="JAB94427.1"/>
    <property type="molecule type" value="mRNA"/>
</dbReference>
<dbReference type="GO" id="GO:0003726">
    <property type="term" value="F:double-stranded RNA adenosine deaminase activity"/>
    <property type="evidence" value="ECO:0007669"/>
    <property type="project" value="TreeGrafter"/>
</dbReference>
<feature type="domain" description="A to I editase" evidence="1">
    <location>
        <begin position="42"/>
        <end position="266"/>
    </location>
</feature>
<evidence type="ECO:0000313" key="2">
    <source>
        <dbReference type="EMBL" id="JAB94427.1"/>
    </source>
</evidence>
<reference evidence="2" key="2">
    <citation type="journal article" date="2014" name="BMC Genomics">
        <title>A genomic perspective to assessing quality of mass-reared SIT flies used in Mediterranean fruit fly (Ceratitis capitata) eradication in California.</title>
        <authorList>
            <person name="Calla B."/>
            <person name="Hall B."/>
            <person name="Hou S."/>
            <person name="Geib S.M."/>
        </authorList>
    </citation>
    <scope>NUCLEOTIDE SEQUENCE</scope>
</reference>
<proteinExistence type="evidence at transcript level"/>
<dbReference type="AlphaFoldDB" id="W8B739"/>
<organism evidence="2">
    <name type="scientific">Ceratitis capitata</name>
    <name type="common">Mediterranean fruit fly</name>
    <name type="synonym">Tephritis capitata</name>
    <dbReference type="NCBI Taxonomy" id="7213"/>
    <lineage>
        <taxon>Eukaryota</taxon>
        <taxon>Metazoa</taxon>
        <taxon>Ecdysozoa</taxon>
        <taxon>Arthropoda</taxon>
        <taxon>Hexapoda</taxon>
        <taxon>Insecta</taxon>
        <taxon>Pterygota</taxon>
        <taxon>Neoptera</taxon>
        <taxon>Endopterygota</taxon>
        <taxon>Diptera</taxon>
        <taxon>Brachycera</taxon>
        <taxon>Muscomorpha</taxon>
        <taxon>Tephritoidea</taxon>
        <taxon>Tephritidae</taxon>
        <taxon>Ceratitis</taxon>
        <taxon>Ceratitis</taxon>
    </lineage>
</organism>
<evidence type="ECO:0000259" key="1">
    <source>
        <dbReference type="PROSITE" id="PS50141"/>
    </source>
</evidence>
<protein>
    <submittedName>
        <fullName evidence="2">Double-stranded RNA-specific editase Adar</fullName>
    </submittedName>
</protein>